<dbReference type="InterPro" id="IPR000943">
    <property type="entry name" value="RNA_pol_sigma70"/>
</dbReference>
<proteinExistence type="predicted"/>
<keyword evidence="9" id="KW-1185">Reference proteome</keyword>
<organism evidence="8 9">
    <name type="scientific">Nocardioides exalbidus</name>
    <dbReference type="NCBI Taxonomy" id="402596"/>
    <lineage>
        <taxon>Bacteria</taxon>
        <taxon>Bacillati</taxon>
        <taxon>Actinomycetota</taxon>
        <taxon>Actinomycetes</taxon>
        <taxon>Propionibacteriales</taxon>
        <taxon>Nocardioidaceae</taxon>
        <taxon>Nocardioides</taxon>
    </lineage>
</organism>
<dbReference type="PRINTS" id="PR00046">
    <property type="entry name" value="SIGMA70FCT"/>
</dbReference>
<name>A0A1H4Y810_9ACTN</name>
<dbReference type="InterPro" id="IPR013325">
    <property type="entry name" value="RNA_pol_sigma_r2"/>
</dbReference>
<dbReference type="Gene3D" id="1.20.120.1810">
    <property type="match status" value="1"/>
</dbReference>
<evidence type="ECO:0000313" key="8">
    <source>
        <dbReference type="EMBL" id="SED13410.1"/>
    </source>
</evidence>
<dbReference type="GO" id="GO:0006352">
    <property type="term" value="P:DNA-templated transcription initiation"/>
    <property type="evidence" value="ECO:0007669"/>
    <property type="project" value="InterPro"/>
</dbReference>
<keyword evidence="4" id="KW-0804">Transcription</keyword>
<dbReference type="PANTHER" id="PTHR30385:SF4">
    <property type="entry name" value="RNA POLYMERASE SIGMA-E FACTOR"/>
    <property type="match status" value="1"/>
</dbReference>
<evidence type="ECO:0000256" key="4">
    <source>
        <dbReference type="ARBA" id="ARBA00023163"/>
    </source>
</evidence>
<dbReference type="InterPro" id="IPR013324">
    <property type="entry name" value="RNA_pol_sigma_r3/r4-like"/>
</dbReference>
<evidence type="ECO:0000256" key="1">
    <source>
        <dbReference type="ARBA" id="ARBA00023015"/>
    </source>
</evidence>
<sequence length="271" mass="30138">MVPVSLVCEPQTPSASLTARQHRQQRTDAIAAELRHSCHESVDRAQLVDDLISTNIPMARALAARYRNRGVDLDDLEQVAMIGLVKAARRFDADAGHDFMSFAVPTVRGELRRHFRDFGWTIRPPRRIQELQSTIGRARLVLEQRWGRAPRPSELAAHLDVDVRDVEEALAVDGCFTPTSLDGASGSTAPGDVVGDWDGAFDAVDARVVLAPVMGRISARDRRILLLRFYEQRSQQEIADAVGLTQTSVSRVLTRILRDLHRYLVENDAAA</sequence>
<dbReference type="PANTHER" id="PTHR30385">
    <property type="entry name" value="SIGMA FACTOR F FLAGELLAR"/>
    <property type="match status" value="1"/>
</dbReference>
<dbReference type="InterPro" id="IPR007630">
    <property type="entry name" value="RNA_pol_sigma70_r4"/>
</dbReference>
<evidence type="ECO:0000313" key="9">
    <source>
        <dbReference type="Proteomes" id="UP000198742"/>
    </source>
</evidence>
<dbReference type="STRING" id="402596.SAMN04489844_3744"/>
<evidence type="ECO:0000259" key="7">
    <source>
        <dbReference type="Pfam" id="PF04545"/>
    </source>
</evidence>
<dbReference type="InterPro" id="IPR014284">
    <property type="entry name" value="RNA_pol_sigma-70_dom"/>
</dbReference>
<feature type="domain" description="RNA polymerase sigma-70 region 2" evidence="6">
    <location>
        <begin position="51"/>
        <end position="120"/>
    </location>
</feature>
<dbReference type="InterPro" id="IPR007627">
    <property type="entry name" value="RNA_pol_sigma70_r2"/>
</dbReference>
<reference evidence="9" key="1">
    <citation type="submission" date="2016-10" db="EMBL/GenBank/DDBJ databases">
        <authorList>
            <person name="Varghese N."/>
            <person name="Submissions S."/>
        </authorList>
    </citation>
    <scope>NUCLEOTIDE SEQUENCE [LARGE SCALE GENOMIC DNA]</scope>
    <source>
        <strain evidence="9">DSM 22017</strain>
    </source>
</reference>
<accession>A0A1H4Y810</accession>
<feature type="domain" description="RNA polymerase sigma-70 region 3" evidence="5">
    <location>
        <begin position="134"/>
        <end position="172"/>
    </location>
</feature>
<evidence type="ECO:0000256" key="3">
    <source>
        <dbReference type="ARBA" id="ARBA00023125"/>
    </source>
</evidence>
<evidence type="ECO:0000259" key="6">
    <source>
        <dbReference type="Pfam" id="PF04542"/>
    </source>
</evidence>
<keyword evidence="3" id="KW-0238">DNA-binding</keyword>
<dbReference type="NCBIfam" id="TIGR02937">
    <property type="entry name" value="sigma70-ECF"/>
    <property type="match status" value="1"/>
</dbReference>
<evidence type="ECO:0000259" key="5">
    <source>
        <dbReference type="Pfam" id="PF04539"/>
    </source>
</evidence>
<dbReference type="InterPro" id="IPR007624">
    <property type="entry name" value="RNA_pol_sigma70_r3"/>
</dbReference>
<keyword evidence="1" id="KW-0805">Transcription regulation</keyword>
<dbReference type="Proteomes" id="UP000198742">
    <property type="component" value="Unassembled WGS sequence"/>
</dbReference>
<dbReference type="CDD" id="cd06171">
    <property type="entry name" value="Sigma70_r4"/>
    <property type="match status" value="1"/>
</dbReference>
<dbReference type="InterPro" id="IPR036388">
    <property type="entry name" value="WH-like_DNA-bd_sf"/>
</dbReference>
<dbReference type="SUPFAM" id="SSF88946">
    <property type="entry name" value="Sigma2 domain of RNA polymerase sigma factors"/>
    <property type="match status" value="1"/>
</dbReference>
<protein>
    <submittedName>
        <fullName evidence="8">RNA polymerase, sigma 28 subunit, SigD/FliA/WhiG</fullName>
    </submittedName>
</protein>
<dbReference type="Pfam" id="PF04539">
    <property type="entry name" value="Sigma70_r3"/>
    <property type="match status" value="1"/>
</dbReference>
<dbReference type="Pfam" id="PF04542">
    <property type="entry name" value="Sigma70_r2"/>
    <property type="match status" value="1"/>
</dbReference>
<dbReference type="Pfam" id="PF04545">
    <property type="entry name" value="Sigma70_r4"/>
    <property type="match status" value="1"/>
</dbReference>
<gene>
    <name evidence="8" type="ORF">SAMN04489844_3744</name>
</gene>
<feature type="domain" description="RNA polymerase sigma-70 region 4" evidence="7">
    <location>
        <begin position="214"/>
        <end position="260"/>
    </location>
</feature>
<keyword evidence="2" id="KW-0731">Sigma factor</keyword>
<dbReference type="EMBL" id="FNRT01000002">
    <property type="protein sequence ID" value="SED13410.1"/>
    <property type="molecule type" value="Genomic_DNA"/>
</dbReference>
<dbReference type="AlphaFoldDB" id="A0A1H4Y810"/>
<evidence type="ECO:0000256" key="2">
    <source>
        <dbReference type="ARBA" id="ARBA00023082"/>
    </source>
</evidence>
<dbReference type="GO" id="GO:0016987">
    <property type="term" value="F:sigma factor activity"/>
    <property type="evidence" value="ECO:0007669"/>
    <property type="project" value="UniProtKB-KW"/>
</dbReference>
<dbReference type="Gene3D" id="1.10.10.10">
    <property type="entry name" value="Winged helix-like DNA-binding domain superfamily/Winged helix DNA-binding domain"/>
    <property type="match status" value="2"/>
</dbReference>
<dbReference type="SUPFAM" id="SSF88659">
    <property type="entry name" value="Sigma3 and sigma4 domains of RNA polymerase sigma factors"/>
    <property type="match status" value="2"/>
</dbReference>
<dbReference type="GO" id="GO:0003677">
    <property type="term" value="F:DNA binding"/>
    <property type="evidence" value="ECO:0007669"/>
    <property type="project" value="UniProtKB-KW"/>
</dbReference>